<feature type="region of interest" description="Disordered" evidence="6">
    <location>
        <begin position="360"/>
        <end position="424"/>
    </location>
</feature>
<evidence type="ECO:0000256" key="1">
    <source>
        <dbReference type="ARBA" id="ARBA00004123"/>
    </source>
</evidence>
<evidence type="ECO:0000313" key="9">
    <source>
        <dbReference type="WBParaSite" id="GPLIN_000938000"/>
    </source>
</evidence>
<comment type="subcellular location">
    <subcellularLocation>
        <location evidence="1 5">Nucleus</location>
    </subcellularLocation>
</comment>
<comment type="subunit">
    <text evidence="5">Component of the GINS complex.</text>
</comment>
<dbReference type="InterPro" id="IPR036224">
    <property type="entry name" value="GINS_bundle-like_dom_sf"/>
</dbReference>
<keyword evidence="3 5" id="KW-0235">DNA replication</keyword>
<dbReference type="GO" id="GO:0000811">
    <property type="term" value="C:GINS complex"/>
    <property type="evidence" value="ECO:0007669"/>
    <property type="project" value="UniProtKB-UniRule"/>
</dbReference>
<organism evidence="8 9">
    <name type="scientific">Globodera pallida</name>
    <name type="common">Potato cyst nematode worm</name>
    <name type="synonym">Heterodera pallida</name>
    <dbReference type="NCBI Taxonomy" id="36090"/>
    <lineage>
        <taxon>Eukaryota</taxon>
        <taxon>Metazoa</taxon>
        <taxon>Ecdysozoa</taxon>
        <taxon>Nematoda</taxon>
        <taxon>Chromadorea</taxon>
        <taxon>Rhabditida</taxon>
        <taxon>Tylenchina</taxon>
        <taxon>Tylenchomorpha</taxon>
        <taxon>Tylenchoidea</taxon>
        <taxon>Heteroderidae</taxon>
        <taxon>Heteroderinae</taxon>
        <taxon>Globodera</taxon>
    </lineage>
</organism>
<evidence type="ECO:0000313" key="8">
    <source>
        <dbReference type="Proteomes" id="UP000050741"/>
    </source>
</evidence>
<reference evidence="8" key="1">
    <citation type="submission" date="2013-12" db="EMBL/GenBank/DDBJ databases">
        <authorList>
            <person name="Aslett M."/>
        </authorList>
    </citation>
    <scope>NUCLEOTIDE SEQUENCE [LARGE SCALE GENOMIC DNA]</scope>
    <source>
        <strain evidence="8">Lindley</strain>
    </source>
</reference>
<dbReference type="PANTHER" id="PTHR12914">
    <property type="entry name" value="PARTNER OF SLD5"/>
    <property type="match status" value="1"/>
</dbReference>
<evidence type="ECO:0000256" key="6">
    <source>
        <dbReference type="SAM" id="MobiDB-lite"/>
    </source>
</evidence>
<dbReference type="SUPFAM" id="SSF158573">
    <property type="entry name" value="GINS helical bundle-like"/>
    <property type="match status" value="1"/>
</dbReference>
<name>A0A183C933_GLOPA</name>
<dbReference type="Pfam" id="PF05916">
    <property type="entry name" value="Sld5"/>
    <property type="match status" value="1"/>
</dbReference>
<feature type="compositionally biased region" description="Basic and acidic residues" evidence="6">
    <location>
        <begin position="409"/>
        <end position="419"/>
    </location>
</feature>
<feature type="compositionally biased region" description="Polar residues" evidence="6">
    <location>
        <begin position="327"/>
        <end position="336"/>
    </location>
</feature>
<dbReference type="GO" id="GO:1902983">
    <property type="term" value="P:DNA strand elongation involved in mitotic DNA replication"/>
    <property type="evidence" value="ECO:0007669"/>
    <property type="project" value="TreeGrafter"/>
</dbReference>
<keyword evidence="4 5" id="KW-0539">Nucleus</keyword>
<feature type="compositionally biased region" description="Low complexity" evidence="6">
    <location>
        <begin position="393"/>
        <end position="408"/>
    </location>
</feature>
<evidence type="ECO:0000259" key="7">
    <source>
        <dbReference type="Pfam" id="PF05916"/>
    </source>
</evidence>
<sequence>MAQASSSSTSSSSAIITSSAMELVRELRDNPDTIPPYNGALLRKCAQQITELFNENLNTLMGLKDGALHEEEQAITMVRMRQSAIEQIKRCCCTYVVERMQRLRHLRWTSGGQVPEAIKEALSAEERKWLTTYNQILFDFQTKFGQDDDEEELDGQQQDIGGTGDGVNLLNHVEPPKTLMVQVRALRNFGTFETRQRRHQSEPEQVVAALFAEAGLREFDVLLAPPRQPAPCCALVRRENELLRRALRKEREKRMFAASAYQQLLQQFNQLVDLRTVMVGGPSSVSDSSITSSSSTPTTTRGRRSMMMVEKHKEMLMVAGSRRDAKVSTTPANSLQKQDRRQKREEIRAVQYVECRDGIEGDKENLGESGPTKGTHHRQKQQQQQKKKIMGESQAVGASSSASRSSTSSKEKLKNRNDDNILSGKTAERPNWYFVPLRRGESRENEANWRDGAVGRMFERCEQRCDAIREASRARAQIVAGRRAVAADLVTGRRALDAEAINVLLHTDSSRSVHAFPPGFMREQRYASRRCYDKSPVRLRQERDRQRHFECAINRIWPAKANQIGVMERWAVCRRAVAADLVTGRRALDAEAINVLLHTDSSRSVHAFPPGFMREQRYASRRCYDKSPVRLRQERDRQRHFECAINRILAHSSATMTKMVTTNRNTAGRQPRNSFKI</sequence>
<feature type="region of interest" description="Disordered" evidence="6">
    <location>
        <begin position="319"/>
        <end position="344"/>
    </location>
</feature>
<evidence type="ECO:0000256" key="5">
    <source>
        <dbReference type="RuleBase" id="RU368085"/>
    </source>
</evidence>
<accession>A0A183C933</accession>
<dbReference type="PANTHER" id="PTHR12914:SF2">
    <property type="entry name" value="DNA REPLICATION COMPLEX GINS PROTEIN PSF1"/>
    <property type="match status" value="1"/>
</dbReference>
<dbReference type="Gene3D" id="1.20.58.1030">
    <property type="match status" value="1"/>
</dbReference>
<evidence type="ECO:0000256" key="4">
    <source>
        <dbReference type="ARBA" id="ARBA00023242"/>
    </source>
</evidence>
<dbReference type="Proteomes" id="UP000050741">
    <property type="component" value="Unassembled WGS sequence"/>
</dbReference>
<keyword evidence="8" id="KW-1185">Reference proteome</keyword>
<comment type="function">
    <text evidence="5">Required for correct functioning of the GINS complex, a complex that plays an essential role in the initiation of DNA replication, and progression of DNA replication forks. GINS complex seems to bind preferentially to single-stranded DNA.</text>
</comment>
<reference evidence="9" key="3">
    <citation type="submission" date="2016-06" db="UniProtKB">
        <authorList>
            <consortium name="WormBaseParasite"/>
        </authorList>
    </citation>
    <scope>IDENTIFICATION</scope>
</reference>
<dbReference type="AlphaFoldDB" id="A0A183C933"/>
<feature type="compositionally biased region" description="Basic residues" evidence="6">
    <location>
        <begin position="374"/>
        <end position="388"/>
    </location>
</feature>
<protein>
    <recommendedName>
        <fullName evidence="5">DNA replication complex GINS protein PSF1</fullName>
    </recommendedName>
</protein>
<dbReference type="WBParaSite" id="GPLIN_000938000">
    <property type="protein sequence ID" value="GPLIN_000938000"/>
    <property type="gene ID" value="GPLIN_000938000"/>
</dbReference>
<dbReference type="InterPro" id="IPR021151">
    <property type="entry name" value="GINS_A"/>
</dbReference>
<dbReference type="InterPro" id="IPR005339">
    <property type="entry name" value="GINS_Psf1"/>
</dbReference>
<feature type="domain" description="GINS subunit" evidence="7">
    <location>
        <begin position="75"/>
        <end position="142"/>
    </location>
</feature>
<comment type="similarity">
    <text evidence="2 5">Belongs to the GINS1/PSF1 family.</text>
</comment>
<feature type="region of interest" description="Disordered" evidence="6">
    <location>
        <begin position="281"/>
        <end position="306"/>
    </location>
</feature>
<proteinExistence type="inferred from homology"/>
<evidence type="ECO:0000256" key="3">
    <source>
        <dbReference type="ARBA" id="ARBA00022705"/>
    </source>
</evidence>
<evidence type="ECO:0000256" key="2">
    <source>
        <dbReference type="ARBA" id="ARBA00006677"/>
    </source>
</evidence>
<dbReference type="CDD" id="cd11710">
    <property type="entry name" value="GINS_A_psf1"/>
    <property type="match status" value="1"/>
</dbReference>
<reference evidence="8" key="2">
    <citation type="submission" date="2014-05" db="EMBL/GenBank/DDBJ databases">
        <title>The genome and life-stage specific transcriptomes of Globodera pallida elucidate key aspects of plant parasitism by a cyst nematode.</title>
        <authorList>
            <person name="Cotton J.A."/>
            <person name="Lilley C.J."/>
            <person name="Jones L.M."/>
            <person name="Kikuchi T."/>
            <person name="Reid A.J."/>
            <person name="Thorpe P."/>
            <person name="Tsai I.J."/>
            <person name="Beasley H."/>
            <person name="Blok V."/>
            <person name="Cock P.J.A."/>
            <person name="Van den Akker S.E."/>
            <person name="Holroyd N."/>
            <person name="Hunt M."/>
            <person name="Mantelin S."/>
            <person name="Naghra H."/>
            <person name="Pain A."/>
            <person name="Palomares-Rius J.E."/>
            <person name="Zarowiecki M."/>
            <person name="Berriman M."/>
            <person name="Jones J.T."/>
            <person name="Urwin P.E."/>
        </authorList>
    </citation>
    <scope>NUCLEOTIDE SEQUENCE [LARGE SCALE GENOMIC DNA]</scope>
    <source>
        <strain evidence="8">Lindley</strain>
    </source>
</reference>